<sequence>MQTLQEQHPEVFSAFSAGHHVLRRSDRFWAGLLPDLVIEQTLMRSFKSIGGLTHGRGLGDSQRTQWLLSRPACADMNSAMQQVTGNDNATVCKHAESSQSRLKRDDKDMRSLLNYLLSRNPFAGDETLRSISIGAMADQPVNSDRAKEVGHIILESMRNAAVKDYTFKKKDQVVTMGVKVSAKVDGKTLQVDPQLLFQRLVTVANGLSDDLDLPSVFKYELSCTSAALFDPSGLLREADKAKLVDALVVLSAFKESEQNVAGETIDSEYVLDGGSLLHRIPWIWSDTYASIGQTYLEYVKRMYGKPRIVFDGYNNGPSTKDATHIRRSCGVAGPTIKFNPEMVCNARKEHFLGNPINKQAFVQYLGDVLMKDGCQVLHAEGDADTLIVNTAVTCAVNVTTVVIGEDTYLLVLLLHHADLRSRSLF</sequence>
<evidence type="ECO:0008006" key="3">
    <source>
        <dbReference type="Google" id="ProtNLM"/>
    </source>
</evidence>
<name>A0AAV4FXR3_9GAST</name>
<keyword evidence="2" id="KW-1185">Reference proteome</keyword>
<organism evidence="1 2">
    <name type="scientific">Elysia marginata</name>
    <dbReference type="NCBI Taxonomy" id="1093978"/>
    <lineage>
        <taxon>Eukaryota</taxon>
        <taxon>Metazoa</taxon>
        <taxon>Spiralia</taxon>
        <taxon>Lophotrochozoa</taxon>
        <taxon>Mollusca</taxon>
        <taxon>Gastropoda</taxon>
        <taxon>Heterobranchia</taxon>
        <taxon>Euthyneura</taxon>
        <taxon>Panpulmonata</taxon>
        <taxon>Sacoglossa</taxon>
        <taxon>Placobranchoidea</taxon>
        <taxon>Plakobranchidae</taxon>
        <taxon>Elysia</taxon>
    </lineage>
</organism>
<dbReference type="PANTHER" id="PTHR46704:SF1">
    <property type="entry name" value="TELOMERE LENGTH REGULATION PROTEIN TEL2 HOMOLOG"/>
    <property type="match status" value="1"/>
</dbReference>
<dbReference type="Proteomes" id="UP000762676">
    <property type="component" value="Unassembled WGS sequence"/>
</dbReference>
<dbReference type="PANTHER" id="PTHR46704">
    <property type="entry name" value="CXC DOMAIN-CONTAINING PROTEIN-RELATED"/>
    <property type="match status" value="1"/>
</dbReference>
<accession>A0AAV4FXR3</accession>
<evidence type="ECO:0000313" key="2">
    <source>
        <dbReference type="Proteomes" id="UP000762676"/>
    </source>
</evidence>
<dbReference type="AlphaFoldDB" id="A0AAV4FXR3"/>
<protein>
    <recommendedName>
        <fullName evidence="3">Phosphopyruvate hydratase</fullName>
    </recommendedName>
</protein>
<gene>
    <name evidence="1" type="ORF">ElyMa_002244700</name>
</gene>
<evidence type="ECO:0000313" key="1">
    <source>
        <dbReference type="EMBL" id="GFR77726.1"/>
    </source>
</evidence>
<comment type="caution">
    <text evidence="1">The sequence shown here is derived from an EMBL/GenBank/DDBJ whole genome shotgun (WGS) entry which is preliminary data.</text>
</comment>
<dbReference type="EMBL" id="BMAT01004658">
    <property type="protein sequence ID" value="GFR77726.1"/>
    <property type="molecule type" value="Genomic_DNA"/>
</dbReference>
<reference evidence="1 2" key="1">
    <citation type="journal article" date="2021" name="Elife">
        <title>Chloroplast acquisition without the gene transfer in kleptoplastic sea slugs, Plakobranchus ocellatus.</title>
        <authorList>
            <person name="Maeda T."/>
            <person name="Takahashi S."/>
            <person name="Yoshida T."/>
            <person name="Shimamura S."/>
            <person name="Takaki Y."/>
            <person name="Nagai Y."/>
            <person name="Toyoda A."/>
            <person name="Suzuki Y."/>
            <person name="Arimoto A."/>
            <person name="Ishii H."/>
            <person name="Satoh N."/>
            <person name="Nishiyama T."/>
            <person name="Hasebe M."/>
            <person name="Maruyama T."/>
            <person name="Minagawa J."/>
            <person name="Obokata J."/>
            <person name="Shigenobu S."/>
        </authorList>
    </citation>
    <scope>NUCLEOTIDE SEQUENCE [LARGE SCALE GENOMIC DNA]</scope>
</reference>
<proteinExistence type="predicted"/>